<gene>
    <name evidence="2" type="ORF">BDP27DRAFT_1498178</name>
</gene>
<evidence type="ECO:0000313" key="3">
    <source>
        <dbReference type="Proteomes" id="UP000772434"/>
    </source>
</evidence>
<accession>A0A9P5PAC8</accession>
<reference evidence="2" key="1">
    <citation type="submission" date="2020-11" db="EMBL/GenBank/DDBJ databases">
        <authorList>
            <consortium name="DOE Joint Genome Institute"/>
            <person name="Ahrendt S."/>
            <person name="Riley R."/>
            <person name="Andreopoulos W."/>
            <person name="Labutti K."/>
            <person name="Pangilinan J."/>
            <person name="Ruiz-Duenas F.J."/>
            <person name="Barrasa J.M."/>
            <person name="Sanchez-Garcia M."/>
            <person name="Camarero S."/>
            <person name="Miyauchi S."/>
            <person name="Serrano A."/>
            <person name="Linde D."/>
            <person name="Babiker R."/>
            <person name="Drula E."/>
            <person name="Ayuso-Fernandez I."/>
            <person name="Pacheco R."/>
            <person name="Padilla G."/>
            <person name="Ferreira P."/>
            <person name="Barriuso J."/>
            <person name="Kellner H."/>
            <person name="Castanera R."/>
            <person name="Alfaro M."/>
            <person name="Ramirez L."/>
            <person name="Pisabarro A.G."/>
            <person name="Kuo A."/>
            <person name="Tritt A."/>
            <person name="Lipzen A."/>
            <person name="He G."/>
            <person name="Yan M."/>
            <person name="Ng V."/>
            <person name="Cullen D."/>
            <person name="Martin F."/>
            <person name="Rosso M.-N."/>
            <person name="Henrissat B."/>
            <person name="Hibbett D."/>
            <person name="Martinez A.T."/>
            <person name="Grigoriev I.V."/>
        </authorList>
    </citation>
    <scope>NUCLEOTIDE SEQUENCE</scope>
    <source>
        <strain evidence="2">AH 40177</strain>
    </source>
</reference>
<evidence type="ECO:0000256" key="1">
    <source>
        <dbReference type="SAM" id="MobiDB-lite"/>
    </source>
</evidence>
<name>A0A9P5PAC8_9AGAR</name>
<feature type="region of interest" description="Disordered" evidence="1">
    <location>
        <begin position="1"/>
        <end position="36"/>
    </location>
</feature>
<dbReference type="OrthoDB" id="5535068at2759"/>
<proteinExistence type="predicted"/>
<comment type="caution">
    <text evidence="2">The sequence shown here is derived from an EMBL/GenBank/DDBJ whole genome shotgun (WGS) entry which is preliminary data.</text>
</comment>
<dbReference type="EMBL" id="JADNRY010000296">
    <property type="protein sequence ID" value="KAF9059512.1"/>
    <property type="molecule type" value="Genomic_DNA"/>
</dbReference>
<feature type="compositionally biased region" description="Low complexity" evidence="1">
    <location>
        <begin position="1"/>
        <end position="35"/>
    </location>
</feature>
<evidence type="ECO:0000313" key="2">
    <source>
        <dbReference type="EMBL" id="KAF9059512.1"/>
    </source>
</evidence>
<protein>
    <submittedName>
        <fullName evidence="2">Uncharacterized protein</fullName>
    </submittedName>
</protein>
<dbReference type="AlphaFoldDB" id="A0A9P5PAC8"/>
<organism evidence="2 3">
    <name type="scientific">Rhodocollybia butyracea</name>
    <dbReference type="NCBI Taxonomy" id="206335"/>
    <lineage>
        <taxon>Eukaryota</taxon>
        <taxon>Fungi</taxon>
        <taxon>Dikarya</taxon>
        <taxon>Basidiomycota</taxon>
        <taxon>Agaricomycotina</taxon>
        <taxon>Agaricomycetes</taxon>
        <taxon>Agaricomycetidae</taxon>
        <taxon>Agaricales</taxon>
        <taxon>Marasmiineae</taxon>
        <taxon>Omphalotaceae</taxon>
        <taxon>Rhodocollybia</taxon>
    </lineage>
</organism>
<keyword evidence="3" id="KW-1185">Reference proteome</keyword>
<sequence length="261" mass="29501">MSSTPSSTSSLDFTPSSPLSPSTPTSTNSPDSQPTHAVKSLHLVPSPQTPHMAAQQQNSRLHSALSTMPTQTTILLIIPMPVLGTANAPLFEGKDTERYLKKIVQHGVRAGITDKDSLVDYILDYCSVEVYEFLRYVREFDPEVLNRTWHKASDRLIRLYPAKHVSVNDLRRYCLSRHPFNTEDDVDKYQLGFLKISNTLVKSGRITKTYANKLFMEGLPRHLASWIRTRVPEANRTDTNPPTIDTVVDLLYERLCKDFIA</sequence>
<dbReference type="Proteomes" id="UP000772434">
    <property type="component" value="Unassembled WGS sequence"/>
</dbReference>